<dbReference type="AlphaFoldDB" id="A0A4W5Q0C0"/>
<evidence type="ECO:0000256" key="5">
    <source>
        <dbReference type="ARBA" id="ARBA00022681"/>
    </source>
</evidence>
<feature type="region of interest" description="Disordered" evidence="12">
    <location>
        <begin position="315"/>
        <end position="341"/>
    </location>
</feature>
<dbReference type="GO" id="GO:0016324">
    <property type="term" value="C:apical plasma membrane"/>
    <property type="evidence" value="ECO:0007669"/>
    <property type="project" value="TreeGrafter"/>
</dbReference>
<evidence type="ECO:0000256" key="1">
    <source>
        <dbReference type="ARBA" id="ARBA00004651"/>
    </source>
</evidence>
<dbReference type="PROSITE" id="PS00220">
    <property type="entry name" value="ANION_EXCHANGER_2"/>
    <property type="match status" value="1"/>
</dbReference>
<dbReference type="FunFam" id="1.10.287.570:FF:000001">
    <property type="entry name" value="Anion exchange protein"/>
    <property type="match status" value="1"/>
</dbReference>
<evidence type="ECO:0000256" key="3">
    <source>
        <dbReference type="ARBA" id="ARBA00022448"/>
    </source>
</evidence>
<feature type="transmembrane region" description="Helical" evidence="11">
    <location>
        <begin position="466"/>
        <end position="491"/>
    </location>
</feature>
<dbReference type="GO" id="GO:0051453">
    <property type="term" value="P:regulation of intracellular pH"/>
    <property type="evidence" value="ECO:0007669"/>
    <property type="project" value="TreeGrafter"/>
</dbReference>
<dbReference type="InterPro" id="IPR016152">
    <property type="entry name" value="PTrfase/Anion_transptr"/>
</dbReference>
<evidence type="ECO:0000256" key="12">
    <source>
        <dbReference type="SAM" id="MobiDB-lite"/>
    </source>
</evidence>
<dbReference type="PANTHER" id="PTHR11453">
    <property type="entry name" value="ANION EXCHANGE PROTEIN"/>
    <property type="match status" value="1"/>
</dbReference>
<evidence type="ECO:0000313" key="16">
    <source>
        <dbReference type="Proteomes" id="UP000314982"/>
    </source>
</evidence>
<comment type="subcellular location">
    <subcellularLocation>
        <location evidence="1">Cell membrane</location>
        <topology evidence="1">Multi-pass membrane protein</topology>
    </subcellularLocation>
    <subcellularLocation>
        <location evidence="11">Membrane</location>
        <topology evidence="11">Multi-pass membrane protein</topology>
    </subcellularLocation>
</comment>
<dbReference type="Gene3D" id="1.10.287.570">
    <property type="entry name" value="Helical hairpin bin"/>
    <property type="match status" value="1"/>
</dbReference>
<keyword evidence="5" id="KW-0039">Anion exchange</keyword>
<dbReference type="Ensembl" id="ENSHHUT00000072994.1">
    <property type="protein sequence ID" value="ENSHHUP00000070646.1"/>
    <property type="gene ID" value="ENSHHUG00000040378.1"/>
</dbReference>
<dbReference type="InterPro" id="IPR013769">
    <property type="entry name" value="Band3_cytoplasmic_dom"/>
</dbReference>
<evidence type="ECO:0000256" key="10">
    <source>
        <dbReference type="ARBA" id="ARBA00049347"/>
    </source>
</evidence>
<evidence type="ECO:0000256" key="6">
    <source>
        <dbReference type="ARBA" id="ARBA00022692"/>
    </source>
</evidence>
<feature type="domain" description="Band 3 cytoplasmic" evidence="14">
    <location>
        <begin position="174"/>
        <end position="295"/>
    </location>
</feature>
<dbReference type="InterPro" id="IPR003020">
    <property type="entry name" value="HCO3_transpt_euk"/>
</dbReference>
<evidence type="ECO:0000313" key="15">
    <source>
        <dbReference type="Ensembl" id="ENSHHUP00000070646.1"/>
    </source>
</evidence>
<keyword evidence="4" id="KW-1003">Cell membrane</keyword>
<evidence type="ECO:0000256" key="7">
    <source>
        <dbReference type="ARBA" id="ARBA00022989"/>
    </source>
</evidence>
<dbReference type="Pfam" id="PF00955">
    <property type="entry name" value="HCO3_cotransp"/>
    <property type="match status" value="2"/>
</dbReference>
<dbReference type="PRINTS" id="PR00165">
    <property type="entry name" value="ANIONEXCHNGR"/>
</dbReference>
<keyword evidence="8 11" id="KW-0406">Ion transport</keyword>
<comment type="similarity">
    <text evidence="2 11">Belongs to the anion exchanger (TC 2.A.31) family.</text>
</comment>
<feature type="transmembrane region" description="Helical" evidence="11">
    <location>
        <begin position="415"/>
        <end position="446"/>
    </location>
</feature>
<reference evidence="15" key="2">
    <citation type="submission" date="2025-08" db="UniProtKB">
        <authorList>
            <consortium name="Ensembl"/>
        </authorList>
    </citation>
    <scope>IDENTIFICATION</scope>
</reference>
<evidence type="ECO:0000256" key="11">
    <source>
        <dbReference type="RuleBase" id="RU362035"/>
    </source>
</evidence>
<organism evidence="15 16">
    <name type="scientific">Hucho hucho</name>
    <name type="common">huchen</name>
    <dbReference type="NCBI Taxonomy" id="62062"/>
    <lineage>
        <taxon>Eukaryota</taxon>
        <taxon>Metazoa</taxon>
        <taxon>Chordata</taxon>
        <taxon>Craniata</taxon>
        <taxon>Vertebrata</taxon>
        <taxon>Euteleostomi</taxon>
        <taxon>Actinopterygii</taxon>
        <taxon>Neopterygii</taxon>
        <taxon>Teleostei</taxon>
        <taxon>Protacanthopterygii</taxon>
        <taxon>Salmoniformes</taxon>
        <taxon>Salmonidae</taxon>
        <taxon>Salmoninae</taxon>
        <taxon>Hucho</taxon>
    </lineage>
</organism>
<dbReference type="Gene3D" id="3.40.930.10">
    <property type="entry name" value="Mannitol-specific EII, Chain A"/>
    <property type="match status" value="1"/>
</dbReference>
<feature type="domain" description="Band 3 cytoplasmic" evidence="14">
    <location>
        <begin position="41"/>
        <end position="148"/>
    </location>
</feature>
<evidence type="ECO:0000256" key="4">
    <source>
        <dbReference type="ARBA" id="ARBA00022475"/>
    </source>
</evidence>
<feature type="transmembrane region" description="Helical" evidence="11">
    <location>
        <begin position="823"/>
        <end position="840"/>
    </location>
</feature>
<dbReference type="Pfam" id="PF07565">
    <property type="entry name" value="Band_3_cyto"/>
    <property type="match status" value="2"/>
</dbReference>
<dbReference type="PANTHER" id="PTHR11453:SF14">
    <property type="entry name" value="ANION EXCHANGE PROTEIN 2"/>
    <property type="match status" value="1"/>
</dbReference>
<reference evidence="16" key="1">
    <citation type="submission" date="2018-06" db="EMBL/GenBank/DDBJ databases">
        <title>Genome assembly of Danube salmon.</title>
        <authorList>
            <person name="Macqueen D.J."/>
            <person name="Gundappa M.K."/>
        </authorList>
    </citation>
    <scope>NUCLEOTIDE SEQUENCE [LARGE SCALE GENOMIC DNA]</scope>
</reference>
<dbReference type="GO" id="GO:0005452">
    <property type="term" value="F:solute:inorganic anion antiporter activity"/>
    <property type="evidence" value="ECO:0007669"/>
    <property type="project" value="InterPro"/>
</dbReference>
<proteinExistence type="inferred from homology"/>
<dbReference type="InterPro" id="IPR001717">
    <property type="entry name" value="Anion_exchange"/>
</dbReference>
<protein>
    <recommendedName>
        <fullName evidence="11">Anion exchange protein</fullName>
    </recommendedName>
</protein>
<feature type="transmembrane region" description="Helical" evidence="11">
    <location>
        <begin position="536"/>
        <end position="554"/>
    </location>
</feature>
<feature type="transmembrane region" description="Helical" evidence="11">
    <location>
        <begin position="726"/>
        <end position="743"/>
    </location>
</feature>
<evidence type="ECO:0000256" key="9">
    <source>
        <dbReference type="ARBA" id="ARBA00023136"/>
    </source>
</evidence>
<evidence type="ECO:0000259" key="13">
    <source>
        <dbReference type="Pfam" id="PF00955"/>
    </source>
</evidence>
<feature type="transmembrane region" description="Helical" evidence="11">
    <location>
        <begin position="799"/>
        <end position="817"/>
    </location>
</feature>
<name>A0A4W5Q0C0_9TELE</name>
<feature type="transmembrane region" description="Helical" evidence="11">
    <location>
        <begin position="749"/>
        <end position="769"/>
    </location>
</feature>
<feature type="transmembrane region" description="Helical" evidence="11">
    <location>
        <begin position="574"/>
        <end position="590"/>
    </location>
</feature>
<dbReference type="GO" id="GO:0008509">
    <property type="term" value="F:monoatomic anion transmembrane transporter activity"/>
    <property type="evidence" value="ECO:0007669"/>
    <property type="project" value="InterPro"/>
</dbReference>
<keyword evidence="16" id="KW-1185">Reference proteome</keyword>
<evidence type="ECO:0000256" key="8">
    <source>
        <dbReference type="ARBA" id="ARBA00023065"/>
    </source>
</evidence>
<dbReference type="GO" id="GO:0015701">
    <property type="term" value="P:bicarbonate transport"/>
    <property type="evidence" value="ECO:0007669"/>
    <property type="project" value="TreeGrafter"/>
</dbReference>
<reference evidence="15" key="3">
    <citation type="submission" date="2025-09" db="UniProtKB">
        <authorList>
            <consortium name="Ensembl"/>
        </authorList>
    </citation>
    <scope>IDENTIFICATION</scope>
</reference>
<dbReference type="GO" id="GO:0016323">
    <property type="term" value="C:basolateral plasma membrane"/>
    <property type="evidence" value="ECO:0007669"/>
    <property type="project" value="TreeGrafter"/>
</dbReference>
<sequence length="877" mass="98394">MGWSIVSNAALKSRRIRGQGEPASAAISRSLVTLSRACFSAVFVELNELVMDKNQELQWRETARWIKFEEDVEEETDRWGKPHVASLSFRSLLELRKTISHGAVLLDLKQKTLPGIAHQVVEQMIISDQIKVEDRANVLRALLLKHRYSVCAYCWCLNSSVHLQKDNPPILGMHRSKSKHELKLLEKIPENAEATVVLVGAVAFLEQPSMAFVRLQEAVLLESVLEVPVPVRFLFLLMGPPIANIDYHQIGRSISTLMSDKHFHEAAYLADERQDLLNAINSFLDCSIVLPPSEVGGEELLRSVARFQREMLRKREEQQGKELKVKEPKSPKDKAMQAPFKPGVDPLRRSGRLFGGLIRDAARRYPKYASDLRDALNPQCMAAVIFIYFAALSPAVTFGGLLGEKTGGLIGVSELIIATAMQGVIFSLLGAQPLLVVGFSGPLLVFEEAFYSFCDANDMEYLTGRVWIGFWLVLIVVLIVAFEGSFLVRFVSRFTQEIFSFLISLIFIYETFSKLGKIFQEHPLQRCYLVNGEPNTALLTLVLMSGTFFIAFYLRKFKNSAFFPGKLRRMIGDFGVPISILIMVLVDYSIKDTYTQKLSVPTGFSVTSPEKRGWLIPPLGSDGHFPVWMMGASILPALLVFILIFMETQITTLIVCKKERMLLKGSGFHLDLLIIVAIGGVSALFGLPWLAAATVRSVTHTNALTVMSKAVAPGDKPRIQEVKEQRVTGFFVALFVGLSIVIGDLLRQIPIAVLFGIFLYMGVMSLNGIQLTERMLLLLMPPKYHPDHTYVRKVRTLRMHLFTGIQLVCLAALWAVMSTAASLAFPFVLILTVPVKWFLLPRIFTTREMQCLDADDAEPKFDEREAQDEYTEMHMPV</sequence>
<keyword evidence="7 11" id="KW-1133">Transmembrane helix</keyword>
<feature type="transmembrane region" description="Helical" evidence="11">
    <location>
        <begin position="667"/>
        <end position="691"/>
    </location>
</feature>
<dbReference type="FunFam" id="3.40.930.10:FF:000020">
    <property type="entry name" value="Anion exchange protein"/>
    <property type="match status" value="1"/>
</dbReference>
<feature type="domain" description="Bicarbonate transporter-like transmembrane" evidence="13">
    <location>
        <begin position="531"/>
        <end position="855"/>
    </location>
</feature>
<dbReference type="InterPro" id="IPR011531">
    <property type="entry name" value="HCO3_transpt-like_TM_dom"/>
</dbReference>
<feature type="transmembrane region" description="Helical" evidence="11">
    <location>
        <begin position="381"/>
        <end position="403"/>
    </location>
</feature>
<keyword evidence="3 11" id="KW-0813">Transport</keyword>
<keyword evidence="9 11" id="KW-0472">Membrane</keyword>
<evidence type="ECO:0000259" key="14">
    <source>
        <dbReference type="Pfam" id="PF07565"/>
    </source>
</evidence>
<comment type="catalytic activity">
    <reaction evidence="10">
        <text>hydrogencarbonate(in) + chloride(out) = hydrogencarbonate(out) + chloride(in)</text>
        <dbReference type="Rhea" id="RHEA:72363"/>
        <dbReference type="ChEBI" id="CHEBI:17544"/>
        <dbReference type="ChEBI" id="CHEBI:17996"/>
    </reaction>
</comment>
<dbReference type="InterPro" id="IPR018241">
    <property type="entry name" value="Anion_exchange_CS"/>
</dbReference>
<feature type="compositionally biased region" description="Basic and acidic residues" evidence="12">
    <location>
        <begin position="315"/>
        <end position="335"/>
    </location>
</feature>
<dbReference type="Proteomes" id="UP000314982">
    <property type="component" value="Unassembled WGS sequence"/>
</dbReference>
<dbReference type="GeneTree" id="ENSGT00940000158259"/>
<keyword evidence="6 11" id="KW-0812">Transmembrane</keyword>
<dbReference type="NCBIfam" id="TIGR00834">
    <property type="entry name" value="ae"/>
    <property type="match status" value="1"/>
</dbReference>
<feature type="domain" description="Bicarbonate transporter-like transmembrane" evidence="13">
    <location>
        <begin position="352"/>
        <end position="525"/>
    </location>
</feature>
<dbReference type="PRINTS" id="PR01231">
    <property type="entry name" value="HCO3TRNSPORT"/>
</dbReference>
<dbReference type="SUPFAM" id="SSF55804">
    <property type="entry name" value="Phoshotransferase/anion transport protein"/>
    <property type="match status" value="1"/>
</dbReference>
<feature type="transmembrane region" description="Helical" evidence="11">
    <location>
        <begin position="625"/>
        <end position="646"/>
    </location>
</feature>
<accession>A0A4W5Q0C0</accession>
<evidence type="ECO:0000256" key="2">
    <source>
        <dbReference type="ARBA" id="ARBA00010993"/>
    </source>
</evidence>